<dbReference type="Gene3D" id="3.40.50.300">
    <property type="entry name" value="P-loop containing nucleotide triphosphate hydrolases"/>
    <property type="match status" value="1"/>
</dbReference>
<dbReference type="Proteomes" id="UP000265120">
    <property type="component" value="Chromosome 14"/>
</dbReference>
<dbReference type="SUPFAM" id="SSF52540">
    <property type="entry name" value="P-loop containing nucleoside triphosphate hydrolases"/>
    <property type="match status" value="1"/>
</dbReference>
<reference evidence="12 13" key="1">
    <citation type="journal article" date="2014" name="Nat. Genet.">
        <title>Whole-genome sequence of a flatfish provides insights into ZW sex chromosome evolution and adaptation to a benthic lifestyle.</title>
        <authorList>
            <person name="Chen S."/>
            <person name="Zhang G."/>
            <person name="Shao C."/>
            <person name="Huang Q."/>
            <person name="Liu G."/>
            <person name="Zhang P."/>
            <person name="Song W."/>
            <person name="An N."/>
            <person name="Chalopin D."/>
            <person name="Volff J.N."/>
            <person name="Hong Y."/>
            <person name="Li Q."/>
            <person name="Sha Z."/>
            <person name="Zhou H."/>
            <person name="Xie M."/>
            <person name="Yu Q."/>
            <person name="Liu Y."/>
            <person name="Xiang H."/>
            <person name="Wang N."/>
            <person name="Wu K."/>
            <person name="Yang C."/>
            <person name="Zhou Q."/>
            <person name="Liao X."/>
            <person name="Yang L."/>
            <person name="Hu Q."/>
            <person name="Zhang J."/>
            <person name="Meng L."/>
            <person name="Jin L."/>
            <person name="Tian Y."/>
            <person name="Lian J."/>
            <person name="Yang J."/>
            <person name="Miao G."/>
            <person name="Liu S."/>
            <person name="Liang Z."/>
            <person name="Yan F."/>
            <person name="Li Y."/>
            <person name="Sun B."/>
            <person name="Zhang H."/>
            <person name="Zhang J."/>
            <person name="Zhu Y."/>
            <person name="Du M."/>
            <person name="Zhao Y."/>
            <person name="Schartl M."/>
            <person name="Tang Q."/>
            <person name="Wang J."/>
        </authorList>
    </citation>
    <scope>NUCLEOTIDE SEQUENCE</scope>
</reference>
<dbReference type="InterPro" id="IPR011545">
    <property type="entry name" value="DEAD/DEAH_box_helicase_dom"/>
</dbReference>
<dbReference type="InterPro" id="IPR050474">
    <property type="entry name" value="Hel308_SKI2-like"/>
</dbReference>
<dbReference type="GO" id="GO:0005524">
    <property type="term" value="F:ATP binding"/>
    <property type="evidence" value="ECO:0007669"/>
    <property type="project" value="UniProtKB-KW"/>
</dbReference>
<sequence length="429" mass="48133">MNAAPQELKVRRVSSRKRPRDEQPTRLTPDLKRTGGRRKSLQQCPTNRKLNYVMAQDQPAEFCSDSEDLFGDYDSILGNSSLLAELDHAEQKERQRDVVDQVDSRGTQFSDSVLDDFPDEPLIELPSSQVQQEKLVKRRRLQDVDRTVSADESGDAVEDGPSRDKRLRGDGHTEEGGQGGRRARRSVADQLKEMMLCNAAAPTNVSRTAALKEVIISEEVNVAMRAMETVSTEITDLGPFFGLPSKVKDLVYQLKGIKSLYDWQETCLNLDCVQQRKNLIYSLPTSGGKTLVAEILILRELLCRKKDCLFILPYISLVQEKVRGLASFGLELDFMVEEYAGTKGRFPPVKRKSKASLYIATIEKAHSLVNSLVETGRLEQLGLVVVDEVRAGRTQTGSPGFFFLLSLVFCNGCSFAASHARRRQSRRHH</sequence>
<evidence type="ECO:0000256" key="2">
    <source>
        <dbReference type="ARBA" id="ARBA00022741"/>
    </source>
</evidence>
<dbReference type="AlphaFoldDB" id="A0A3P8UF66"/>
<dbReference type="PANTHER" id="PTHR47961:SF12">
    <property type="entry name" value="HELICASE POLQ-LIKE"/>
    <property type="match status" value="1"/>
</dbReference>
<protein>
    <submittedName>
        <fullName evidence="12">Helicase, POLQ like</fullName>
    </submittedName>
</protein>
<comment type="subcellular location">
    <subcellularLocation>
        <location evidence="1">Nucleus</location>
    </subcellularLocation>
</comment>
<dbReference type="GO" id="GO:0003676">
    <property type="term" value="F:nucleic acid binding"/>
    <property type="evidence" value="ECO:0007669"/>
    <property type="project" value="InterPro"/>
</dbReference>
<evidence type="ECO:0000256" key="5">
    <source>
        <dbReference type="ARBA" id="ARBA00022806"/>
    </source>
</evidence>
<feature type="transmembrane region" description="Helical" evidence="10">
    <location>
        <begin position="400"/>
        <end position="420"/>
    </location>
</feature>
<feature type="compositionally biased region" description="Basic and acidic residues" evidence="9">
    <location>
        <begin position="92"/>
        <end position="103"/>
    </location>
</feature>
<feature type="compositionally biased region" description="Basic and acidic residues" evidence="9">
    <location>
        <begin position="19"/>
        <end position="33"/>
    </location>
</feature>
<dbReference type="PANTHER" id="PTHR47961">
    <property type="entry name" value="DNA POLYMERASE THETA, PUTATIVE (AFU_ORTHOLOGUE AFUA_1G05260)-RELATED"/>
    <property type="match status" value="1"/>
</dbReference>
<accession>A0A3P8UF66</accession>
<dbReference type="GO" id="GO:0004386">
    <property type="term" value="F:helicase activity"/>
    <property type="evidence" value="ECO:0007669"/>
    <property type="project" value="UniProtKB-KW"/>
</dbReference>
<name>A0A3P8UF66_CYNSE</name>
<dbReference type="GO" id="GO:0005634">
    <property type="term" value="C:nucleus"/>
    <property type="evidence" value="ECO:0007669"/>
    <property type="project" value="UniProtKB-SubCell"/>
</dbReference>
<reference evidence="12" key="2">
    <citation type="submission" date="2025-08" db="UniProtKB">
        <authorList>
            <consortium name="Ensembl"/>
        </authorList>
    </citation>
    <scope>IDENTIFICATION</scope>
</reference>
<dbReference type="GO" id="GO:0016787">
    <property type="term" value="F:hydrolase activity"/>
    <property type="evidence" value="ECO:0007669"/>
    <property type="project" value="UniProtKB-KW"/>
</dbReference>
<dbReference type="GeneTree" id="ENSGT00940000157350"/>
<dbReference type="InterPro" id="IPR027417">
    <property type="entry name" value="P-loop_NTPase"/>
</dbReference>
<evidence type="ECO:0000313" key="13">
    <source>
        <dbReference type="Proteomes" id="UP000265120"/>
    </source>
</evidence>
<dbReference type="Ensembl" id="ENSCSET00000001075.1">
    <property type="protein sequence ID" value="ENSCSEP00000001047.1"/>
    <property type="gene ID" value="ENSCSEG00000000724.1"/>
</dbReference>
<dbReference type="PROSITE" id="PS51192">
    <property type="entry name" value="HELICASE_ATP_BIND_1"/>
    <property type="match status" value="1"/>
</dbReference>
<keyword evidence="8" id="KW-0539">Nucleus</keyword>
<evidence type="ECO:0000256" key="8">
    <source>
        <dbReference type="ARBA" id="ARBA00023242"/>
    </source>
</evidence>
<keyword evidence="2" id="KW-0547">Nucleotide-binding</keyword>
<evidence type="ECO:0000256" key="3">
    <source>
        <dbReference type="ARBA" id="ARBA00022763"/>
    </source>
</evidence>
<dbReference type="FunFam" id="3.40.50.300:FF:000813">
    <property type="entry name" value="helicase POLQ-like isoform X1"/>
    <property type="match status" value="1"/>
</dbReference>
<keyword evidence="4" id="KW-0378">Hydrolase</keyword>
<feature type="domain" description="Helicase ATP-binding" evidence="11">
    <location>
        <begin position="270"/>
        <end position="406"/>
    </location>
</feature>
<evidence type="ECO:0000256" key="1">
    <source>
        <dbReference type="ARBA" id="ARBA00004123"/>
    </source>
</evidence>
<keyword evidence="10" id="KW-1133">Transmembrane helix</keyword>
<feature type="region of interest" description="Disordered" evidence="9">
    <location>
        <begin position="92"/>
        <end position="120"/>
    </location>
</feature>
<dbReference type="GO" id="GO:0006281">
    <property type="term" value="P:DNA repair"/>
    <property type="evidence" value="ECO:0007669"/>
    <property type="project" value="UniProtKB-KW"/>
</dbReference>
<dbReference type="CDD" id="cd18026">
    <property type="entry name" value="DEXHc_POLQ-like"/>
    <property type="match status" value="1"/>
</dbReference>
<evidence type="ECO:0000313" key="12">
    <source>
        <dbReference type="Ensembl" id="ENSCSEP00000001047.1"/>
    </source>
</evidence>
<keyword evidence="13" id="KW-1185">Reference proteome</keyword>
<keyword evidence="7" id="KW-0234">DNA repair</keyword>
<evidence type="ECO:0000256" key="4">
    <source>
        <dbReference type="ARBA" id="ARBA00022801"/>
    </source>
</evidence>
<keyword evidence="10" id="KW-0812">Transmembrane</keyword>
<keyword evidence="10" id="KW-0472">Membrane</keyword>
<keyword evidence="5" id="KW-0347">Helicase</keyword>
<dbReference type="InterPro" id="IPR014001">
    <property type="entry name" value="Helicase_ATP-bd"/>
</dbReference>
<dbReference type="Pfam" id="PF00270">
    <property type="entry name" value="DEAD"/>
    <property type="match status" value="1"/>
</dbReference>
<evidence type="ECO:0000256" key="7">
    <source>
        <dbReference type="ARBA" id="ARBA00023204"/>
    </source>
</evidence>
<feature type="region of interest" description="Disordered" evidence="9">
    <location>
        <begin position="134"/>
        <end position="185"/>
    </location>
</feature>
<evidence type="ECO:0000259" key="11">
    <source>
        <dbReference type="PROSITE" id="PS51192"/>
    </source>
</evidence>
<evidence type="ECO:0000256" key="6">
    <source>
        <dbReference type="ARBA" id="ARBA00022840"/>
    </source>
</evidence>
<proteinExistence type="predicted"/>
<keyword evidence="3" id="KW-0227">DNA damage</keyword>
<evidence type="ECO:0000256" key="10">
    <source>
        <dbReference type="SAM" id="Phobius"/>
    </source>
</evidence>
<reference evidence="12" key="3">
    <citation type="submission" date="2025-09" db="UniProtKB">
        <authorList>
            <consortium name="Ensembl"/>
        </authorList>
    </citation>
    <scope>IDENTIFICATION</scope>
</reference>
<organism evidence="12 13">
    <name type="scientific">Cynoglossus semilaevis</name>
    <name type="common">Tongue sole</name>
    <dbReference type="NCBI Taxonomy" id="244447"/>
    <lineage>
        <taxon>Eukaryota</taxon>
        <taxon>Metazoa</taxon>
        <taxon>Chordata</taxon>
        <taxon>Craniata</taxon>
        <taxon>Vertebrata</taxon>
        <taxon>Euteleostomi</taxon>
        <taxon>Actinopterygii</taxon>
        <taxon>Neopterygii</taxon>
        <taxon>Teleostei</taxon>
        <taxon>Neoteleostei</taxon>
        <taxon>Acanthomorphata</taxon>
        <taxon>Carangaria</taxon>
        <taxon>Pleuronectiformes</taxon>
        <taxon>Pleuronectoidei</taxon>
        <taxon>Cynoglossidae</taxon>
        <taxon>Cynoglossinae</taxon>
        <taxon>Cynoglossus</taxon>
    </lineage>
</organism>
<evidence type="ECO:0000256" key="9">
    <source>
        <dbReference type="SAM" id="MobiDB-lite"/>
    </source>
</evidence>
<feature type="region of interest" description="Disordered" evidence="9">
    <location>
        <begin position="1"/>
        <end position="45"/>
    </location>
</feature>
<feature type="compositionally biased region" description="Basic and acidic residues" evidence="9">
    <location>
        <begin position="160"/>
        <end position="175"/>
    </location>
</feature>
<keyword evidence="6" id="KW-0067">ATP-binding</keyword>